<dbReference type="OrthoDB" id="5291527at2"/>
<dbReference type="InterPro" id="IPR058292">
    <property type="entry name" value="DUF7986"/>
</dbReference>
<dbReference type="AlphaFoldDB" id="M4V6J0"/>
<dbReference type="RefSeq" id="WP_015469457.1">
    <property type="nucleotide sequence ID" value="NC_020813.1"/>
</dbReference>
<sequence length="218" mass="26199">MDYNTFKLSLQKLIEYYTNPEFSVELNEAKREFFDNTGTVDEENPNYDLRMHQFYEWYFLTRNLKSYMKTPLAASGQHRDLRLNEQDIQAIDVLQNTHQHTLFEYLKSKNGIVYVRNLMTNKKIEVQQEKMVFGFDSKEFFQARIVTIEGKNYFLDSFCFHPESSQKFILSEIKILQKNPDLSLETFLLRLNKMRYKYEQYKHVTPEAIYTNDNKLGL</sequence>
<keyword evidence="2" id="KW-1185">Reference proteome</keyword>
<evidence type="ECO:0000313" key="2">
    <source>
        <dbReference type="Proteomes" id="UP000012040"/>
    </source>
</evidence>
<dbReference type="Proteomes" id="UP000012040">
    <property type="component" value="Chromosome"/>
</dbReference>
<dbReference type="KEGG" id="bex:A11Q_747"/>
<dbReference type="HOGENOM" id="CLU_1264871_0_0_7"/>
<reference evidence="1 2" key="1">
    <citation type="journal article" date="2013" name="ISME J.">
        <title>By their genes ye shall know them: genomic signatures of predatory bacteria.</title>
        <authorList>
            <person name="Pasternak Z."/>
            <person name="Pietrokovski S."/>
            <person name="Rotem O."/>
            <person name="Gophna U."/>
            <person name="Lurie-Weinberger M.N."/>
            <person name="Jurkevitch E."/>
        </authorList>
    </citation>
    <scope>NUCLEOTIDE SEQUENCE [LARGE SCALE GENOMIC DNA]</scope>
    <source>
        <strain evidence="1 2">JSS</strain>
    </source>
</reference>
<dbReference type="Pfam" id="PF25948">
    <property type="entry name" value="DUF7986"/>
    <property type="match status" value="1"/>
</dbReference>
<organism evidence="1 2">
    <name type="scientific">Pseudobdellovibrio exovorus JSS</name>
    <dbReference type="NCBI Taxonomy" id="1184267"/>
    <lineage>
        <taxon>Bacteria</taxon>
        <taxon>Pseudomonadati</taxon>
        <taxon>Bdellovibrionota</taxon>
        <taxon>Bdellovibrionia</taxon>
        <taxon>Bdellovibrionales</taxon>
        <taxon>Pseudobdellovibrionaceae</taxon>
        <taxon>Pseudobdellovibrio</taxon>
    </lineage>
</organism>
<dbReference type="eggNOG" id="ENOG5033949">
    <property type="taxonomic scope" value="Bacteria"/>
</dbReference>
<name>M4V6J0_9BACT</name>
<dbReference type="STRING" id="1184267.A11Q_747"/>
<accession>M4V6J0</accession>
<dbReference type="PATRIC" id="fig|1184267.3.peg.756"/>
<protein>
    <submittedName>
        <fullName evidence="1">Uncharacterized protein</fullName>
    </submittedName>
</protein>
<gene>
    <name evidence="1" type="ORF">A11Q_747</name>
</gene>
<dbReference type="EMBL" id="CP003537">
    <property type="protein sequence ID" value="AGH94967.1"/>
    <property type="molecule type" value="Genomic_DNA"/>
</dbReference>
<evidence type="ECO:0000313" key="1">
    <source>
        <dbReference type="EMBL" id="AGH94967.1"/>
    </source>
</evidence>
<proteinExistence type="predicted"/>